<dbReference type="InterPro" id="IPR042258">
    <property type="entry name" value="DGOK_N"/>
</dbReference>
<sequence length="293" mass="30989">MIAVDWGTSSFRAYRLAADGAILDACASPRGILTVTDGDFAAVLRAAVEPWLGTERLMLLGGMIGSRQGWREAPYVPCPAGEAEIRQAMIRLDFDWPGQTWLAPGLSTRAHGVPDVMRGEEVQILGALGDLGQGDGLVCLPGTHSKWARVSGGRIAGFETHMTGEAFAVLRQHSILGRLMPVPEAEADPDDRAFAEGLARAKTAGGLLHHLFGVRSLGLMDDLPAAALPAYLSGLLIGHELQATAAIPGPVYLIGNENLTRRYARALELTGRVAQPLAPDRAAAGLHLLAQGL</sequence>
<organism evidence="1 2">
    <name type="scientific">Aliidongia dinghuensis</name>
    <dbReference type="NCBI Taxonomy" id="1867774"/>
    <lineage>
        <taxon>Bacteria</taxon>
        <taxon>Pseudomonadati</taxon>
        <taxon>Pseudomonadota</taxon>
        <taxon>Alphaproteobacteria</taxon>
        <taxon>Rhodospirillales</taxon>
        <taxon>Dongiaceae</taxon>
        <taxon>Aliidongia</taxon>
    </lineage>
</organism>
<dbReference type="InterPro" id="IPR042257">
    <property type="entry name" value="DGOK_C"/>
</dbReference>
<gene>
    <name evidence="1" type="primary">dgoK</name>
    <name evidence="1" type="ORF">GCM10011611_47600</name>
</gene>
<dbReference type="Gene3D" id="3.30.420.300">
    <property type="entry name" value="2-keto-3-deoxy-galactonokinase, substrate binding domain"/>
    <property type="match status" value="1"/>
</dbReference>
<reference evidence="1" key="1">
    <citation type="journal article" date="2014" name="Int. J. Syst. Evol. Microbiol.">
        <title>Complete genome sequence of Corynebacterium casei LMG S-19264T (=DSM 44701T), isolated from a smear-ripened cheese.</title>
        <authorList>
            <consortium name="US DOE Joint Genome Institute (JGI-PGF)"/>
            <person name="Walter F."/>
            <person name="Albersmeier A."/>
            <person name="Kalinowski J."/>
            <person name="Ruckert C."/>
        </authorList>
    </citation>
    <scope>NUCLEOTIDE SEQUENCE</scope>
    <source>
        <strain evidence="1">CGMCC 1.15725</strain>
    </source>
</reference>
<dbReference type="AlphaFoldDB" id="A0A8J2YY50"/>
<dbReference type="Gene3D" id="3.30.420.310">
    <property type="entry name" value="2-keto-3-deoxy-galactonokinase, C-terminal domain"/>
    <property type="match status" value="1"/>
</dbReference>
<dbReference type="InterPro" id="IPR007729">
    <property type="entry name" value="DGOK"/>
</dbReference>
<evidence type="ECO:0000313" key="1">
    <source>
        <dbReference type="EMBL" id="GGF35737.1"/>
    </source>
</evidence>
<comment type="caution">
    <text evidence="1">The sequence shown here is derived from an EMBL/GenBank/DDBJ whole genome shotgun (WGS) entry which is preliminary data.</text>
</comment>
<proteinExistence type="predicted"/>
<accession>A0A8J2YY50</accession>
<name>A0A8J2YY50_9PROT</name>
<evidence type="ECO:0000313" key="2">
    <source>
        <dbReference type="Proteomes" id="UP000646365"/>
    </source>
</evidence>
<dbReference type="GO" id="GO:0008671">
    <property type="term" value="F:2-dehydro-3-deoxygalactonokinase activity"/>
    <property type="evidence" value="ECO:0007669"/>
    <property type="project" value="InterPro"/>
</dbReference>
<dbReference type="Pfam" id="PF05035">
    <property type="entry name" value="DGOK"/>
    <property type="match status" value="1"/>
</dbReference>
<dbReference type="Proteomes" id="UP000646365">
    <property type="component" value="Unassembled WGS sequence"/>
</dbReference>
<dbReference type="EMBL" id="BMJQ01000013">
    <property type="protein sequence ID" value="GGF35737.1"/>
    <property type="molecule type" value="Genomic_DNA"/>
</dbReference>
<keyword evidence="2" id="KW-1185">Reference proteome</keyword>
<dbReference type="GO" id="GO:0034194">
    <property type="term" value="P:D-galactonate catabolic process"/>
    <property type="evidence" value="ECO:0007669"/>
    <property type="project" value="InterPro"/>
</dbReference>
<dbReference type="RefSeq" id="WP_189050453.1">
    <property type="nucleotide sequence ID" value="NZ_BMJQ01000013.1"/>
</dbReference>
<protein>
    <submittedName>
        <fullName evidence="1">MFS transporter</fullName>
    </submittedName>
</protein>
<reference evidence="1" key="2">
    <citation type="submission" date="2020-09" db="EMBL/GenBank/DDBJ databases">
        <authorList>
            <person name="Sun Q."/>
            <person name="Zhou Y."/>
        </authorList>
    </citation>
    <scope>NUCLEOTIDE SEQUENCE</scope>
    <source>
        <strain evidence="1">CGMCC 1.15725</strain>
    </source>
</reference>
<dbReference type="CDD" id="cd24012">
    <property type="entry name" value="ASKHA_NBD_KDGal-kinase"/>
    <property type="match status" value="1"/>
</dbReference>